<evidence type="ECO:0000313" key="1">
    <source>
        <dbReference type="EMBL" id="JAD63521.1"/>
    </source>
</evidence>
<proteinExistence type="predicted"/>
<sequence>MGHQTAARWS</sequence>
<protein>
    <submittedName>
        <fullName evidence="1">Uncharacterized protein</fullName>
    </submittedName>
</protein>
<accession>A0A0A9BJH5</accession>
<name>A0A0A9BJH5_ARUDO</name>
<reference evidence="1" key="2">
    <citation type="journal article" date="2015" name="Data Brief">
        <title>Shoot transcriptome of the giant reed, Arundo donax.</title>
        <authorList>
            <person name="Barrero R.A."/>
            <person name="Guerrero F.D."/>
            <person name="Moolhuijzen P."/>
            <person name="Goolsby J.A."/>
            <person name="Tidwell J."/>
            <person name="Bellgard S.E."/>
            <person name="Bellgard M.I."/>
        </authorList>
    </citation>
    <scope>NUCLEOTIDE SEQUENCE</scope>
    <source>
        <tissue evidence="1">Shoot tissue taken approximately 20 cm above the soil surface</tissue>
    </source>
</reference>
<organism evidence="1">
    <name type="scientific">Arundo donax</name>
    <name type="common">Giant reed</name>
    <name type="synonym">Donax arundinaceus</name>
    <dbReference type="NCBI Taxonomy" id="35708"/>
    <lineage>
        <taxon>Eukaryota</taxon>
        <taxon>Viridiplantae</taxon>
        <taxon>Streptophyta</taxon>
        <taxon>Embryophyta</taxon>
        <taxon>Tracheophyta</taxon>
        <taxon>Spermatophyta</taxon>
        <taxon>Magnoliopsida</taxon>
        <taxon>Liliopsida</taxon>
        <taxon>Poales</taxon>
        <taxon>Poaceae</taxon>
        <taxon>PACMAD clade</taxon>
        <taxon>Arundinoideae</taxon>
        <taxon>Arundineae</taxon>
        <taxon>Arundo</taxon>
    </lineage>
</organism>
<reference evidence="1" key="1">
    <citation type="submission" date="2014-09" db="EMBL/GenBank/DDBJ databases">
        <authorList>
            <person name="Magalhaes I.L.F."/>
            <person name="Oliveira U."/>
            <person name="Santos F.R."/>
            <person name="Vidigal T.H.D.A."/>
            <person name="Brescovit A.D."/>
            <person name="Santos A.J."/>
        </authorList>
    </citation>
    <scope>NUCLEOTIDE SEQUENCE</scope>
    <source>
        <tissue evidence="1">Shoot tissue taken approximately 20 cm above the soil surface</tissue>
    </source>
</reference>
<dbReference type="EMBL" id="GBRH01234374">
    <property type="protein sequence ID" value="JAD63521.1"/>
    <property type="molecule type" value="Transcribed_RNA"/>
</dbReference>